<comment type="caution">
    <text evidence="2">The sequence shown here is derived from an EMBL/GenBank/DDBJ whole genome shotgun (WGS) entry which is preliminary data.</text>
</comment>
<keyword evidence="1" id="KW-0472">Membrane</keyword>
<feature type="non-terminal residue" evidence="2">
    <location>
        <position position="1"/>
    </location>
</feature>
<name>A0A6G0Y6M9_APHCR</name>
<evidence type="ECO:0000256" key="1">
    <source>
        <dbReference type="SAM" id="Phobius"/>
    </source>
</evidence>
<keyword evidence="3" id="KW-1185">Reference proteome</keyword>
<dbReference type="AlphaFoldDB" id="A0A6G0Y6M9"/>
<gene>
    <name evidence="2" type="ORF">FWK35_00019775</name>
</gene>
<evidence type="ECO:0000313" key="2">
    <source>
        <dbReference type="EMBL" id="KAF0750156.1"/>
    </source>
</evidence>
<keyword evidence="1" id="KW-1133">Transmembrane helix</keyword>
<feature type="transmembrane region" description="Helical" evidence="1">
    <location>
        <begin position="6"/>
        <end position="25"/>
    </location>
</feature>
<evidence type="ECO:0000313" key="3">
    <source>
        <dbReference type="Proteomes" id="UP000478052"/>
    </source>
</evidence>
<protein>
    <submittedName>
        <fullName evidence="2">MADF domain-containing protein</fullName>
    </submittedName>
</protein>
<keyword evidence="1" id="KW-0812">Transmembrane</keyword>
<sequence>FCNTFQVTLIILNFNIYFVVILCLGSKNDNFEESISNELSESRSIAVSTVNEVDGDTHFCKFVTFLMKNLTKKKKNNNIAFRSYILNHYMFGRLNVKL</sequence>
<reference evidence="2 3" key="1">
    <citation type="submission" date="2019-08" db="EMBL/GenBank/DDBJ databases">
        <title>Whole genome of Aphis craccivora.</title>
        <authorList>
            <person name="Voronova N.V."/>
            <person name="Shulinski R.S."/>
            <person name="Bandarenka Y.V."/>
            <person name="Zhorov D.G."/>
            <person name="Warner D."/>
        </authorList>
    </citation>
    <scope>NUCLEOTIDE SEQUENCE [LARGE SCALE GENOMIC DNA]</scope>
    <source>
        <strain evidence="2">180601</strain>
        <tissue evidence="2">Whole Body</tissue>
    </source>
</reference>
<organism evidence="2 3">
    <name type="scientific">Aphis craccivora</name>
    <name type="common">Cowpea aphid</name>
    <dbReference type="NCBI Taxonomy" id="307492"/>
    <lineage>
        <taxon>Eukaryota</taxon>
        <taxon>Metazoa</taxon>
        <taxon>Ecdysozoa</taxon>
        <taxon>Arthropoda</taxon>
        <taxon>Hexapoda</taxon>
        <taxon>Insecta</taxon>
        <taxon>Pterygota</taxon>
        <taxon>Neoptera</taxon>
        <taxon>Paraneoptera</taxon>
        <taxon>Hemiptera</taxon>
        <taxon>Sternorrhyncha</taxon>
        <taxon>Aphidomorpha</taxon>
        <taxon>Aphidoidea</taxon>
        <taxon>Aphididae</taxon>
        <taxon>Aphidini</taxon>
        <taxon>Aphis</taxon>
        <taxon>Aphis</taxon>
    </lineage>
</organism>
<accession>A0A6G0Y6M9</accession>
<dbReference type="EMBL" id="VUJU01005822">
    <property type="protein sequence ID" value="KAF0750156.1"/>
    <property type="molecule type" value="Genomic_DNA"/>
</dbReference>
<dbReference type="Proteomes" id="UP000478052">
    <property type="component" value="Unassembled WGS sequence"/>
</dbReference>
<proteinExistence type="predicted"/>